<keyword evidence="2" id="KW-1185">Reference proteome</keyword>
<reference evidence="1" key="1">
    <citation type="submission" date="2022-11" db="EMBL/GenBank/DDBJ databases">
        <title>Genome Resource of Sclerotinia nivalis Strain SnTB1, a Plant Pathogen Isolated from American Ginseng.</title>
        <authorList>
            <person name="Fan S."/>
        </authorList>
    </citation>
    <scope>NUCLEOTIDE SEQUENCE</scope>
    <source>
        <strain evidence="1">SnTB1</strain>
    </source>
</reference>
<dbReference type="AlphaFoldDB" id="A0A9X0DFV0"/>
<dbReference type="PANTHER" id="PTHR21310">
    <property type="entry name" value="AMINOGLYCOSIDE PHOSPHOTRANSFERASE-RELATED-RELATED"/>
    <property type="match status" value="1"/>
</dbReference>
<evidence type="ECO:0008006" key="3">
    <source>
        <dbReference type="Google" id="ProtNLM"/>
    </source>
</evidence>
<name>A0A9X0DFV0_9HELO</name>
<dbReference type="Proteomes" id="UP001152300">
    <property type="component" value="Unassembled WGS sequence"/>
</dbReference>
<dbReference type="PANTHER" id="PTHR21310:SF15">
    <property type="entry name" value="AMINOGLYCOSIDE PHOSPHOTRANSFERASE DOMAIN-CONTAINING PROTEIN"/>
    <property type="match status" value="1"/>
</dbReference>
<dbReference type="InterPro" id="IPR051678">
    <property type="entry name" value="AGP_Transferase"/>
</dbReference>
<evidence type="ECO:0000313" key="2">
    <source>
        <dbReference type="Proteomes" id="UP001152300"/>
    </source>
</evidence>
<dbReference type="InterPro" id="IPR011009">
    <property type="entry name" value="Kinase-like_dom_sf"/>
</dbReference>
<accession>A0A9X0DFV0</accession>
<sequence length="321" mass="36233">MEKMQGNSLDWSSAGPKQRSKVIQQLADIYLELEKHPLPMTGSLVPSDTPGKIGGFAQEPWFSTPAAPLGPFTTLEAAYTAAIHQHLKMIKNYEIKSLAVDNYLSFIWRLKNLRALTASSVSSNGPFYLKHYDDKGDHILVDDDFNITGIIDWEFASAEAKELAFSSPCMMWPVGDYYNGINSLCADELEFAQDFEDRGRQDLGKIVRNGRQWQRFTFFLGGVPRDEVEFNALFHGLRSAFSHNGANISTYEAWKKQALASGWGVGVELDGNEKLDMDRALDWQLARKLDRDLNGELNEELDRVLNGKLNKKLDGEMDEDR</sequence>
<comment type="caution">
    <text evidence="1">The sequence shown here is derived from an EMBL/GenBank/DDBJ whole genome shotgun (WGS) entry which is preliminary data.</text>
</comment>
<proteinExistence type="predicted"/>
<evidence type="ECO:0000313" key="1">
    <source>
        <dbReference type="EMBL" id="KAJ8060930.1"/>
    </source>
</evidence>
<organism evidence="1 2">
    <name type="scientific">Sclerotinia nivalis</name>
    <dbReference type="NCBI Taxonomy" id="352851"/>
    <lineage>
        <taxon>Eukaryota</taxon>
        <taxon>Fungi</taxon>
        <taxon>Dikarya</taxon>
        <taxon>Ascomycota</taxon>
        <taxon>Pezizomycotina</taxon>
        <taxon>Leotiomycetes</taxon>
        <taxon>Helotiales</taxon>
        <taxon>Sclerotiniaceae</taxon>
        <taxon>Sclerotinia</taxon>
    </lineage>
</organism>
<dbReference type="SUPFAM" id="SSF56112">
    <property type="entry name" value="Protein kinase-like (PK-like)"/>
    <property type="match status" value="1"/>
</dbReference>
<gene>
    <name evidence="1" type="ORF">OCU04_010010</name>
</gene>
<protein>
    <recommendedName>
        <fullName evidence="3">Aminoglycoside phosphotransferase domain-containing protein</fullName>
    </recommendedName>
</protein>
<dbReference type="OrthoDB" id="10003767at2759"/>
<dbReference type="EMBL" id="JAPEIS010000012">
    <property type="protein sequence ID" value="KAJ8060930.1"/>
    <property type="molecule type" value="Genomic_DNA"/>
</dbReference>